<dbReference type="EMBL" id="AOCK01000010">
    <property type="protein sequence ID" value="EMQ97333.1"/>
    <property type="molecule type" value="Genomic_DNA"/>
</dbReference>
<dbReference type="Proteomes" id="UP000012015">
    <property type="component" value="Unassembled WGS sequence"/>
</dbReference>
<name>M7NFR9_9MICC</name>
<keyword evidence="3" id="KW-1185">Reference proteome</keyword>
<reference evidence="2 3" key="1">
    <citation type="journal article" date="2013" name="Genome Announc.">
        <title>Draft Genome Sequence of Arthrobacter gangotriensis Strain Lz1yT, Isolated from a Penguin Rookery Soil Sample Collected in Antarctica, near the Indian Station Dakshin Gangotri.</title>
        <authorList>
            <person name="Shivaji S."/>
            <person name="Ara S."/>
            <person name="Bandi S."/>
            <person name="Singh A."/>
            <person name="Kumar Pinnaka A."/>
        </authorList>
    </citation>
    <scope>NUCLEOTIDE SEQUENCE [LARGE SCALE GENOMIC DNA]</scope>
    <source>
        <strain evidence="2 3">Lz1y</strain>
    </source>
</reference>
<evidence type="ECO:0000313" key="3">
    <source>
        <dbReference type="Proteomes" id="UP000012015"/>
    </source>
</evidence>
<dbReference type="InterPro" id="IPR043519">
    <property type="entry name" value="NT_sf"/>
</dbReference>
<proteinExistence type="predicted"/>
<feature type="domain" description="RelA/SpoT" evidence="1">
    <location>
        <begin position="2"/>
        <end position="90"/>
    </location>
</feature>
<dbReference type="InterPro" id="IPR007685">
    <property type="entry name" value="RelA_SpoT"/>
</dbReference>
<gene>
    <name evidence="2" type="ORF">ADIAG_03128</name>
</gene>
<dbReference type="GO" id="GO:0015969">
    <property type="term" value="P:guanosine tetraphosphate metabolic process"/>
    <property type="evidence" value="ECO:0007669"/>
    <property type="project" value="InterPro"/>
</dbReference>
<evidence type="ECO:0000313" key="2">
    <source>
        <dbReference type="EMBL" id="EMQ97333.1"/>
    </source>
</evidence>
<dbReference type="Pfam" id="PF04607">
    <property type="entry name" value="RelA_SpoT"/>
    <property type="match status" value="1"/>
</dbReference>
<dbReference type="AlphaFoldDB" id="M7NFR9"/>
<accession>M7NFR9</accession>
<sequence>MRIIVSLASEKAKIRAAFENTSLSPFAVDKVEDKEESRDYKELRYGGLHIDLTYETPSSTLGERLGFEVQIRTIAEHTWAETEHSYIYKGPSGISDKTKRQFARVLALVELMDIELDRGVEAVSALESYGFHKLSRKLADTAATFEMSTGSSNLTEQNIEDLCAVLDRKPLELLELVTNYSASHAATLNQIIERIGPSSRYFDVDRHLLAAQPEMILVAALLNENAYLLGTKLHSSGLYELVLPIAREMGKFRSFASMD</sequence>
<dbReference type="eggNOG" id="COG2357">
    <property type="taxonomic scope" value="Bacteria"/>
</dbReference>
<organism evidence="2 3">
    <name type="scientific">Paeniglutamicibacter gangotriensis Lz1y</name>
    <dbReference type="NCBI Taxonomy" id="1276920"/>
    <lineage>
        <taxon>Bacteria</taxon>
        <taxon>Bacillati</taxon>
        <taxon>Actinomycetota</taxon>
        <taxon>Actinomycetes</taxon>
        <taxon>Micrococcales</taxon>
        <taxon>Micrococcaceae</taxon>
        <taxon>Paeniglutamicibacter</taxon>
    </lineage>
</organism>
<comment type="caution">
    <text evidence="2">The sequence shown here is derived from an EMBL/GenBank/DDBJ whole genome shotgun (WGS) entry which is preliminary data.</text>
</comment>
<dbReference type="Gene3D" id="3.30.460.10">
    <property type="entry name" value="Beta Polymerase, domain 2"/>
    <property type="match status" value="1"/>
</dbReference>
<protein>
    <recommendedName>
        <fullName evidence="1">RelA/SpoT domain-containing protein</fullName>
    </recommendedName>
</protein>
<evidence type="ECO:0000259" key="1">
    <source>
        <dbReference type="Pfam" id="PF04607"/>
    </source>
</evidence>
<dbReference type="SUPFAM" id="SSF81301">
    <property type="entry name" value="Nucleotidyltransferase"/>
    <property type="match status" value="1"/>
</dbReference>